<protein>
    <submittedName>
        <fullName evidence="1">Mitochondrial fission ELM1 family protein</fullName>
    </submittedName>
</protein>
<dbReference type="SUPFAM" id="SSF53756">
    <property type="entry name" value="UDP-Glycosyltransferase/glycogen phosphorylase"/>
    <property type="match status" value="1"/>
</dbReference>
<gene>
    <name evidence="1" type="ORF">PVT71_15650</name>
</gene>
<name>A0AAU8ANJ7_9RHOB</name>
<proteinExistence type="predicted"/>
<reference evidence="1" key="1">
    <citation type="submission" date="2023-02" db="EMBL/GenBank/DDBJ databases">
        <title>Description and genomic characterization of Salipiger bruguierae sp. nov., isolated from the sediment of mangrove plant Bruguiera sexangula.</title>
        <authorList>
            <person name="Long M."/>
        </authorList>
    </citation>
    <scope>NUCLEOTIDE SEQUENCE</scope>
    <source>
        <strain evidence="1">H15</strain>
    </source>
</reference>
<dbReference type="RefSeq" id="WP_353474998.1">
    <property type="nucleotide sequence ID" value="NZ_CP123385.1"/>
</dbReference>
<dbReference type="InterPro" id="IPR009367">
    <property type="entry name" value="Elm1-like"/>
</dbReference>
<dbReference type="PANTHER" id="PTHR33986">
    <property type="entry name" value="OS02G0535700 PROTEIN"/>
    <property type="match status" value="1"/>
</dbReference>
<organism evidence="1">
    <name type="scientific">Alloyangia sp. H15</name>
    <dbReference type="NCBI Taxonomy" id="3029062"/>
    <lineage>
        <taxon>Bacteria</taxon>
        <taxon>Pseudomonadati</taxon>
        <taxon>Pseudomonadota</taxon>
        <taxon>Alphaproteobacteria</taxon>
        <taxon>Rhodobacterales</taxon>
        <taxon>Roseobacteraceae</taxon>
        <taxon>Alloyangia</taxon>
    </lineage>
</organism>
<evidence type="ECO:0000313" key="1">
    <source>
        <dbReference type="EMBL" id="XCC96132.1"/>
    </source>
</evidence>
<dbReference type="PANTHER" id="PTHR33986:SF15">
    <property type="entry name" value="MITOCHONDRIAL FISSION PROTEIN ELM1"/>
    <property type="match status" value="1"/>
</dbReference>
<sequence>MTQPDFGPMADPSDRAAVVCLTLGDGGTRAQALGLAEALARRFDALLEERRFAFRRWSRRLSARAWHGAARVVPGWPELGLAEGARVMAPLPTGGPAIVLGAGRHAAPLVAALSRRTAAAAVMILDPELPHALFDAVILPAHDGVTGPSVLTTLGSLGRVTQENITEAAGVQAARFAHLPGPRLAVLLGGPAREFTWTGADTGRLVASLAAVQGAGWSLLVTPSPRSDPAVIAQLRAALSASGCWIWDGQGTNPYPALLGLADAVLVTEDSVNMVSEAATSGLPVHAFRLTGRVAKMDRFYQAIEAQGAVRGFQGTIGRWSYPPLDETARIAAILGSRHLR</sequence>
<dbReference type="EMBL" id="CP123385">
    <property type="protein sequence ID" value="XCC96132.1"/>
    <property type="molecule type" value="Genomic_DNA"/>
</dbReference>
<accession>A0AAU8ANJ7</accession>
<dbReference type="AlphaFoldDB" id="A0AAU8ANJ7"/>
<dbReference type="Pfam" id="PF06258">
    <property type="entry name" value="Mito_fiss_Elm1"/>
    <property type="match status" value="1"/>
</dbReference>